<feature type="region of interest" description="Disordered" evidence="1">
    <location>
        <begin position="72"/>
        <end position="147"/>
    </location>
</feature>
<dbReference type="EMBL" id="JAFCMP010000018">
    <property type="protein sequence ID" value="KAG5191582.1"/>
    <property type="molecule type" value="Genomic_DNA"/>
</dbReference>
<evidence type="ECO:0000313" key="2">
    <source>
        <dbReference type="EMBL" id="KAG5191582.1"/>
    </source>
</evidence>
<name>A0A835ZBY9_9STRA</name>
<reference evidence="2" key="1">
    <citation type="submission" date="2021-02" db="EMBL/GenBank/DDBJ databases">
        <title>First Annotated Genome of the Yellow-green Alga Tribonema minus.</title>
        <authorList>
            <person name="Mahan K.M."/>
        </authorList>
    </citation>
    <scope>NUCLEOTIDE SEQUENCE</scope>
    <source>
        <strain evidence="2">UTEX B ZZ1240</strain>
    </source>
</reference>
<dbReference type="OrthoDB" id="10452542at2759"/>
<dbReference type="AlphaFoldDB" id="A0A835ZBY9"/>
<comment type="caution">
    <text evidence="2">The sequence shown here is derived from an EMBL/GenBank/DDBJ whole genome shotgun (WGS) entry which is preliminary data.</text>
</comment>
<sequence length="147" mass="16205">MAMMTELRRSVRVRQSARGGTETYNDFIVEEASVLAFKDIRAREWQKVEVQLGTFKVKKWVPKSQQHLTAELHEHKADTGHRLKKSKRLKGRIPPSKRGLRSRHSLGGSGLGDRDATATPVLGEGEDGTDSMLQGEAGDSQGLDGAP</sequence>
<feature type="compositionally biased region" description="Basic residues" evidence="1">
    <location>
        <begin position="82"/>
        <end position="91"/>
    </location>
</feature>
<evidence type="ECO:0000313" key="3">
    <source>
        <dbReference type="Proteomes" id="UP000664859"/>
    </source>
</evidence>
<evidence type="ECO:0000256" key="1">
    <source>
        <dbReference type="SAM" id="MobiDB-lite"/>
    </source>
</evidence>
<keyword evidence="3" id="KW-1185">Reference proteome</keyword>
<feature type="compositionally biased region" description="Basic and acidic residues" evidence="1">
    <location>
        <begin position="72"/>
        <end position="81"/>
    </location>
</feature>
<organism evidence="2 3">
    <name type="scientific">Tribonema minus</name>
    <dbReference type="NCBI Taxonomy" id="303371"/>
    <lineage>
        <taxon>Eukaryota</taxon>
        <taxon>Sar</taxon>
        <taxon>Stramenopiles</taxon>
        <taxon>Ochrophyta</taxon>
        <taxon>PX clade</taxon>
        <taxon>Xanthophyceae</taxon>
        <taxon>Tribonematales</taxon>
        <taxon>Tribonemataceae</taxon>
        <taxon>Tribonema</taxon>
    </lineage>
</organism>
<proteinExistence type="predicted"/>
<gene>
    <name evidence="2" type="ORF">JKP88DRAFT_231134</name>
</gene>
<protein>
    <submittedName>
        <fullName evidence="2">Uncharacterized protein</fullName>
    </submittedName>
</protein>
<dbReference type="Proteomes" id="UP000664859">
    <property type="component" value="Unassembled WGS sequence"/>
</dbReference>
<accession>A0A835ZBY9</accession>